<accession>A0A5C6MQ35</accession>
<sequence length="190" mass="20828">MDFCFRTFAALFLLFGATTGAPVSSPPGAWADVRTRSQELYHDARRALLEALKESKAADDAITKIGWIESEDKCDPENLRKAPESCLAKIFTVSLSYSSALERFSNKESCPKLARTLIPTLGKLQKAMANVTTFSVPPVVTTGQTISSWEQEGLCLYTLNRLHSFSILTARIFAVGNPAHHMADSPQKCA</sequence>
<organism evidence="2 3">
    <name type="scientific">Takifugu flavidus</name>
    <name type="common">sansaifugu</name>
    <dbReference type="NCBI Taxonomy" id="433684"/>
    <lineage>
        <taxon>Eukaryota</taxon>
        <taxon>Metazoa</taxon>
        <taxon>Chordata</taxon>
        <taxon>Craniata</taxon>
        <taxon>Vertebrata</taxon>
        <taxon>Euteleostomi</taxon>
        <taxon>Actinopterygii</taxon>
        <taxon>Neopterygii</taxon>
        <taxon>Teleostei</taxon>
        <taxon>Neoteleostei</taxon>
        <taxon>Acanthomorphata</taxon>
        <taxon>Eupercaria</taxon>
        <taxon>Tetraodontiformes</taxon>
        <taxon>Tetradontoidea</taxon>
        <taxon>Tetraodontidae</taxon>
        <taxon>Takifugu</taxon>
    </lineage>
</organism>
<evidence type="ECO:0000313" key="2">
    <source>
        <dbReference type="EMBL" id="TWW57003.1"/>
    </source>
</evidence>
<keyword evidence="3" id="KW-1185">Reference proteome</keyword>
<dbReference type="InterPro" id="IPR009079">
    <property type="entry name" value="4_helix_cytokine-like_core"/>
</dbReference>
<name>A0A5C6MQ35_9TELE</name>
<reference evidence="2 3" key="1">
    <citation type="submission" date="2019-04" db="EMBL/GenBank/DDBJ databases">
        <title>Chromosome genome assembly for Takifugu flavidus.</title>
        <authorList>
            <person name="Xiao S."/>
        </authorList>
    </citation>
    <scope>NUCLEOTIDE SEQUENCE [LARGE SCALE GENOMIC DNA]</scope>
    <source>
        <strain evidence="2">HTHZ2018</strain>
        <tissue evidence="2">Muscle</tissue>
    </source>
</reference>
<feature type="signal peptide" evidence="1">
    <location>
        <begin position="1"/>
        <end position="20"/>
    </location>
</feature>
<evidence type="ECO:0000256" key="1">
    <source>
        <dbReference type="SAM" id="SignalP"/>
    </source>
</evidence>
<dbReference type="Gene3D" id="1.20.1250.10">
    <property type="match status" value="1"/>
</dbReference>
<gene>
    <name evidence="2" type="ORF">D4764_08G0009900</name>
</gene>
<dbReference type="EMBL" id="RHFK02000021">
    <property type="protein sequence ID" value="TWW57003.1"/>
    <property type="molecule type" value="Genomic_DNA"/>
</dbReference>
<dbReference type="AlphaFoldDB" id="A0A5C6MQ35"/>
<keyword evidence="1" id="KW-0732">Signal</keyword>
<proteinExistence type="predicted"/>
<evidence type="ECO:0000313" key="3">
    <source>
        <dbReference type="Proteomes" id="UP000324091"/>
    </source>
</evidence>
<feature type="chain" id="PRO_5022697053" evidence="1">
    <location>
        <begin position="21"/>
        <end position="190"/>
    </location>
</feature>
<dbReference type="Proteomes" id="UP000324091">
    <property type="component" value="Chromosome 8"/>
</dbReference>
<comment type="caution">
    <text evidence="2">The sequence shown here is derived from an EMBL/GenBank/DDBJ whole genome shotgun (WGS) entry which is preliminary data.</text>
</comment>
<protein>
    <submittedName>
        <fullName evidence="2">Uncharacterized protein</fullName>
    </submittedName>
</protein>